<dbReference type="Gene3D" id="3.10.290.30">
    <property type="entry name" value="MM3350-like"/>
    <property type="match status" value="2"/>
</dbReference>
<accession>A0AA45WWT3</accession>
<reference evidence="2" key="1">
    <citation type="submission" date="2017-05" db="EMBL/GenBank/DDBJ databases">
        <authorList>
            <person name="Varghese N."/>
            <person name="Submissions S."/>
        </authorList>
    </citation>
    <scope>NUCLEOTIDE SEQUENCE</scope>
    <source>
        <strain evidence="2">Su22</strain>
    </source>
</reference>
<dbReference type="PANTHER" id="PTHR41878:SF1">
    <property type="entry name" value="TNPR PROTEIN"/>
    <property type="match status" value="1"/>
</dbReference>
<dbReference type="InterPro" id="IPR012912">
    <property type="entry name" value="Plasmid_pRiA4b_Orf3-like"/>
</dbReference>
<gene>
    <name evidence="2" type="ORF">SAMN06296020_10810</name>
</gene>
<comment type="caution">
    <text evidence="2">The sequence shown here is derived from an EMBL/GenBank/DDBJ whole genome shotgun (WGS) entry which is preliminary data.</text>
</comment>
<feature type="domain" description="Plasmid pRiA4b Orf3-like" evidence="1">
    <location>
        <begin position="74"/>
        <end position="117"/>
    </location>
</feature>
<keyword evidence="3" id="KW-1185">Reference proteome</keyword>
<dbReference type="EMBL" id="FXUF01000008">
    <property type="protein sequence ID" value="SMP59851.1"/>
    <property type="molecule type" value="Genomic_DNA"/>
</dbReference>
<evidence type="ECO:0000313" key="2">
    <source>
        <dbReference type="EMBL" id="SMP59851.1"/>
    </source>
</evidence>
<dbReference type="SUPFAM" id="SSF159941">
    <property type="entry name" value="MM3350-like"/>
    <property type="match status" value="2"/>
</dbReference>
<dbReference type="AlphaFoldDB" id="A0AA45WWT3"/>
<evidence type="ECO:0000313" key="3">
    <source>
        <dbReference type="Proteomes" id="UP001158066"/>
    </source>
</evidence>
<proteinExistence type="predicted"/>
<dbReference type="Proteomes" id="UP001158066">
    <property type="component" value="Unassembled WGS sequence"/>
</dbReference>
<dbReference type="Pfam" id="PF07929">
    <property type="entry name" value="PRiA4_ORF3"/>
    <property type="match status" value="1"/>
</dbReference>
<name>A0AA45WWT3_9CLOT</name>
<sequence>MLAINVMTFRTEGSVEVKPYAKDKEQVIKGMKKNQDTHQMLGDQPILLRLELLNEWCSEEDIEVLMKYAQTTERGTIVRDIIIPSDMHLHHLHYVIQRLFGWQNSHLRSFELDEKDNLRLTGNRVREWSELAGILYRGVPIDEHDKFWDDEDYTGGNFKIWLKKKYTGPYEYGGYTEDYDVAREGIEILMKNCPMVEVRESFYDFYERTKNLPQSKKGSVKTLRKAPIMDLTLKELTDSISFDSDLFELMEKLEVRQILGTSGSSLAAYKDLVNGEVNIHSGVLPNPVTNKLVYKYDFGDNWVVEITRLSDMNTFVRQGVVDQEWMDEAVGIVEEKYKPVCVHKMGGYVMDDVGGMRGYTDFLRGVYLHGDKEEKEALREWAGSMGWSSKKVALKNML</sequence>
<organism evidence="2 3">
    <name type="scientific">Anoxynatronum buryatiense</name>
    <dbReference type="NCBI Taxonomy" id="489973"/>
    <lineage>
        <taxon>Bacteria</taxon>
        <taxon>Bacillati</taxon>
        <taxon>Bacillota</taxon>
        <taxon>Clostridia</taxon>
        <taxon>Eubacteriales</taxon>
        <taxon>Clostridiaceae</taxon>
        <taxon>Anoxynatronum</taxon>
    </lineage>
</organism>
<dbReference type="PANTHER" id="PTHR41878">
    <property type="entry name" value="LEXA REPRESSOR-RELATED"/>
    <property type="match status" value="1"/>
</dbReference>
<evidence type="ECO:0000259" key="1">
    <source>
        <dbReference type="Pfam" id="PF07929"/>
    </source>
</evidence>
<protein>
    <submittedName>
        <fullName evidence="2">PRiA4b ORF-3-like protein</fullName>
    </submittedName>
</protein>
<dbReference type="InterPro" id="IPR024047">
    <property type="entry name" value="MM3350-like_sf"/>
</dbReference>